<evidence type="ECO:0000256" key="5">
    <source>
        <dbReference type="SAM" id="MobiDB-lite"/>
    </source>
</evidence>
<feature type="compositionally biased region" description="Acidic residues" evidence="5">
    <location>
        <begin position="1141"/>
        <end position="1156"/>
    </location>
</feature>
<dbReference type="SUPFAM" id="SSF117289">
    <property type="entry name" value="Nucleoporin domain"/>
    <property type="match status" value="1"/>
</dbReference>
<dbReference type="InterPro" id="IPR039462">
    <property type="entry name" value="Nup159/Nup146_N"/>
</dbReference>
<feature type="region of interest" description="Disordered" evidence="5">
    <location>
        <begin position="1757"/>
        <end position="1803"/>
    </location>
</feature>
<proteinExistence type="predicted"/>
<feature type="region of interest" description="Disordered" evidence="5">
    <location>
        <begin position="673"/>
        <end position="737"/>
    </location>
</feature>
<reference evidence="7 8" key="1">
    <citation type="submission" date="2014-06" db="EMBL/GenBank/DDBJ databases">
        <authorList>
            <consortium name="DOE Joint Genome Institute"/>
            <person name="Kuo A."/>
            <person name="Kohler A."/>
            <person name="Nagy L.G."/>
            <person name="Floudas D."/>
            <person name="Copeland A."/>
            <person name="Barry K.W."/>
            <person name="Cichocki N."/>
            <person name="Veneault-Fourrey C."/>
            <person name="LaButti K."/>
            <person name="Lindquist E.A."/>
            <person name="Lipzen A."/>
            <person name="Lundell T."/>
            <person name="Morin E."/>
            <person name="Murat C."/>
            <person name="Sun H."/>
            <person name="Tunlid A."/>
            <person name="Henrissat B."/>
            <person name="Grigoriev I.V."/>
            <person name="Hibbett D.S."/>
            <person name="Martin F."/>
            <person name="Nordberg H.P."/>
            <person name="Cantor M.N."/>
            <person name="Hua S.X."/>
        </authorList>
    </citation>
    <scope>NUCLEOTIDE SEQUENCE [LARGE SCALE GENOMIC DNA]</scope>
    <source>
        <strain evidence="7 8">ATCC 200175</strain>
    </source>
</reference>
<keyword evidence="8" id="KW-1185">Reference proteome</keyword>
<dbReference type="EMBL" id="KN819370">
    <property type="protein sequence ID" value="KIJ11999.1"/>
    <property type="molecule type" value="Genomic_DNA"/>
</dbReference>
<feature type="compositionally biased region" description="Polar residues" evidence="5">
    <location>
        <begin position="1405"/>
        <end position="1415"/>
    </location>
</feature>
<feature type="region of interest" description="Disordered" evidence="5">
    <location>
        <begin position="575"/>
        <end position="636"/>
    </location>
</feature>
<name>A0A0C9STC9_PAXIN</name>
<feature type="compositionally biased region" description="Low complexity" evidence="5">
    <location>
        <begin position="1131"/>
        <end position="1140"/>
    </location>
</feature>
<dbReference type="Proteomes" id="UP000053647">
    <property type="component" value="Unassembled WGS sequence"/>
</dbReference>
<organism evidence="7 8">
    <name type="scientific">Paxillus involutus ATCC 200175</name>
    <dbReference type="NCBI Taxonomy" id="664439"/>
    <lineage>
        <taxon>Eukaryota</taxon>
        <taxon>Fungi</taxon>
        <taxon>Dikarya</taxon>
        <taxon>Basidiomycota</taxon>
        <taxon>Agaricomycotina</taxon>
        <taxon>Agaricomycetes</taxon>
        <taxon>Agaricomycetidae</taxon>
        <taxon>Boletales</taxon>
        <taxon>Paxilineae</taxon>
        <taxon>Paxillaceae</taxon>
        <taxon>Paxillus</taxon>
    </lineage>
</organism>
<feature type="compositionally biased region" description="Polar residues" evidence="5">
    <location>
        <begin position="840"/>
        <end position="849"/>
    </location>
</feature>
<evidence type="ECO:0000256" key="4">
    <source>
        <dbReference type="SAM" id="Coils"/>
    </source>
</evidence>
<feature type="compositionally biased region" description="Low complexity" evidence="5">
    <location>
        <begin position="1252"/>
        <end position="1263"/>
    </location>
</feature>
<feature type="region of interest" description="Disordered" evidence="5">
    <location>
        <begin position="771"/>
        <end position="880"/>
    </location>
</feature>
<accession>A0A0C9STC9</accession>
<feature type="compositionally biased region" description="Low complexity" evidence="5">
    <location>
        <begin position="1092"/>
        <end position="1103"/>
    </location>
</feature>
<feature type="coiled-coil region" evidence="4">
    <location>
        <begin position="1569"/>
        <end position="1646"/>
    </location>
</feature>
<evidence type="ECO:0000259" key="6">
    <source>
        <dbReference type="Pfam" id="PF16755"/>
    </source>
</evidence>
<feature type="region of interest" description="Disordered" evidence="5">
    <location>
        <begin position="1036"/>
        <end position="1353"/>
    </location>
</feature>
<feature type="compositionally biased region" description="Polar residues" evidence="5">
    <location>
        <begin position="1290"/>
        <end position="1308"/>
    </location>
</feature>
<comment type="subcellular location">
    <subcellularLocation>
        <location evidence="1">Nucleus</location>
    </subcellularLocation>
</comment>
<evidence type="ECO:0000313" key="8">
    <source>
        <dbReference type="Proteomes" id="UP000053647"/>
    </source>
</evidence>
<feature type="region of interest" description="Disordered" evidence="5">
    <location>
        <begin position="1385"/>
        <end position="1436"/>
    </location>
</feature>
<feature type="compositionally biased region" description="Low complexity" evidence="5">
    <location>
        <begin position="621"/>
        <end position="634"/>
    </location>
</feature>
<feature type="compositionally biased region" description="Low complexity" evidence="5">
    <location>
        <begin position="859"/>
        <end position="875"/>
    </location>
</feature>
<dbReference type="OrthoDB" id="248320at2759"/>
<feature type="compositionally biased region" description="Basic and acidic residues" evidence="5">
    <location>
        <begin position="1057"/>
        <end position="1072"/>
    </location>
</feature>
<reference evidence="8" key="2">
    <citation type="submission" date="2015-01" db="EMBL/GenBank/DDBJ databases">
        <title>Evolutionary Origins and Diversification of the Mycorrhizal Mutualists.</title>
        <authorList>
            <consortium name="DOE Joint Genome Institute"/>
            <consortium name="Mycorrhizal Genomics Consortium"/>
            <person name="Kohler A."/>
            <person name="Kuo A."/>
            <person name="Nagy L.G."/>
            <person name="Floudas D."/>
            <person name="Copeland A."/>
            <person name="Barry K.W."/>
            <person name="Cichocki N."/>
            <person name="Veneault-Fourrey C."/>
            <person name="LaButti K."/>
            <person name="Lindquist E.A."/>
            <person name="Lipzen A."/>
            <person name="Lundell T."/>
            <person name="Morin E."/>
            <person name="Murat C."/>
            <person name="Riley R."/>
            <person name="Ohm R."/>
            <person name="Sun H."/>
            <person name="Tunlid A."/>
            <person name="Henrissat B."/>
            <person name="Grigoriev I.V."/>
            <person name="Hibbett D.S."/>
            <person name="Martin F."/>
        </authorList>
    </citation>
    <scope>NUCLEOTIDE SEQUENCE [LARGE SCALE GENOMIC DNA]</scope>
    <source>
        <strain evidence="8">ATCC 200175</strain>
    </source>
</reference>
<feature type="compositionally biased region" description="Low complexity" evidence="5">
    <location>
        <begin position="1416"/>
        <end position="1426"/>
    </location>
</feature>
<protein>
    <recommendedName>
        <fullName evidence="6">Nucleoporin Nup159/Nup146 N-terminal domain-containing protein</fullName>
    </recommendedName>
</protein>
<dbReference type="HOGENOM" id="CLU_002355_0_0_1"/>
<evidence type="ECO:0000313" key="7">
    <source>
        <dbReference type="EMBL" id="KIJ11999.1"/>
    </source>
</evidence>
<feature type="compositionally biased region" description="Polar residues" evidence="5">
    <location>
        <begin position="673"/>
        <end position="732"/>
    </location>
</feature>
<dbReference type="Pfam" id="PF16755">
    <property type="entry name" value="Beta-prop_NUP159_NUP214"/>
    <property type="match status" value="1"/>
</dbReference>
<sequence>MANVSQLQPTVIPQVHRSSSEPTEKGADFLALRLLNRRARVRLSPEPLDLSLVPGKACLFATANSKGWFAAVTRDSSGASVLILSPLADLRSAFASASADDDGPYQPKRRIPISGTTPMFLMFACNDTRFYWDWPTLISSGDGLVQPTHTFTASPSTVLLSIQPNPGDIPELVAILRDCTNSPGSLAVELLDVQKLVSSGGWMAGNSPSTTPTSISWSPKGKQLALGLQSGDIVTYSPTATGTPKFSIPHPPSANNMSAIFIQWLSTSSFHAIYTPPGQLAPDVDQVHFHLSLDSKSNSAQDFKFNSPYLPFPGLRPPGAFAVCLRGWDPSKVLLFVGDSTASDIGVFGSMAGTTGESWHNLSLEETSTPSLPLDKDQNDTILLGLDVDLTNDSSYRHSTASGEALDLPASPIMYAYASDGTIIGWYILNVSGKSYPGMVTGSDASSNMLVASSIVREPSVDMLTTPAASPTTSNSPKTSVFQPPPATFGQPSEFGLQSSALGQPSFGQSAFGRLPAAMSSFGSATPTPFGQPAASPFDSAASSSGAFGAFTSTGPAKFGQSAFSGFGAPAQTSTVASQPLAEPASQESMVSDDDPSLSGLGLGAANSQAADSKPSIFGNTSVQVSSSQPSTGGTFIKPGTGFGAFASLDQKSPFANPASAFASTTQLSPAFGTSSFQTKPEGPFSNTVFSTQPSSGIGQSGFNQTAPTFGQSSFGRPALTRSSFGQPQADPSTFGKSSFATAATASTSTGGGFAAFASSTQTAFGAVATNNDGSAKPVWATNDSSKLDQPHSASGGAPKAVFEELTKAPTPTPKAPSPFASRDTATSTPLNAPPLAVASPSSFSTTSHIAARESAVISDSRSPSPSPTQQDDPSLFFTSRAVGPATGAFSNLKTTPSAFVKPASGFFGEVSRDSPFFSPKLPESKPASAFALAATPTSTPPKPNSAIPTFGTPSMPGGTLKSLSDPAIAAPVQPATAPGGGSFNAFSHKGSGFAAYSSGGNKSFSELLRAAGEESEESSGGGPFVSALVGHAARTSPQVPLKEPLKRPPVSPTNTELDKEETLTPKVKASEDEPAGVQGRVTEPILVQEPSLESISSSTSSSFVNIYTEEGEVIEEGTTTEGGLQDDTESFLSEVSSESDVSEEESEHPSEEEDVEKQPEPSEIRLPASPTPTRSPSTTPKAEPPKIAVEAPPPPQLPSHSGSVPRVSPVRELSTTPPGSPVKDGAPAPSPVQGLGPKPSPPATSPFSLAPRPNNRPIRSSPLASTPFVPDGGTETSPPLSRSAPPAITAQSAAPNTSFGQWTSLTTVEPEEAEPGLSPRPKTPPLLSITSGAGDKPASANVTPTTISAPSLSPFTLPATLPSFSPGAGAQNLWATPSKSVEAAPPVSFSSPFGPKKPIEVAPPTSSIASSVQKSPLATPVSTLPLPLPTAPTPEQGMQAECAFLLRTLNKEFEDLRLLATVAVAKTVELKKTSGTTPRKADLGDARKWVFGDIKGYGRLLVDVQTDVKELKSQRGSLRKALRELDSNMLKAGTRKEEIIRFNRAKTDTEFAKMLKVRTLGPEYTETQSQLRRDIRAIRDRVQKLEDHLQASKKRINELKLGRPALRAPSLDTMNRTFRNIDIAIDQQKQEVSKLRLRMAKLDITEGAGPRDKLAGSSSKQPMNVTPNVAATTAAALNAERSAHRLKHALLATRTQPLLNTVATAMPTPTSFQTPQKATTVKTEVGAAKGVSPLPATPTMNFPTCLPVWTPLSPSEFGESVSHDISPSRNRGGSKHHQKPIVLKKNASPAGATQTSPFEWKPVAPIKPISSLPFAIRPTGPT</sequence>
<feature type="compositionally biased region" description="Polar residues" evidence="5">
    <location>
        <begin position="1"/>
        <end position="17"/>
    </location>
</feature>
<dbReference type="Gene3D" id="2.130.10.10">
    <property type="entry name" value="YVTN repeat-like/Quinoprotein amine dehydrogenase"/>
    <property type="match status" value="1"/>
</dbReference>
<keyword evidence="3" id="KW-0539">Nucleus</keyword>
<feature type="region of interest" description="Disordered" evidence="5">
    <location>
        <begin position="1"/>
        <end position="23"/>
    </location>
</feature>
<dbReference type="GO" id="GO:0005634">
    <property type="term" value="C:nucleus"/>
    <property type="evidence" value="ECO:0007669"/>
    <property type="project" value="UniProtKB-SubCell"/>
</dbReference>
<feature type="domain" description="Nucleoporin Nup159/Nup146 N-terminal" evidence="6">
    <location>
        <begin position="56"/>
        <end position="399"/>
    </location>
</feature>
<keyword evidence="4" id="KW-0175">Coiled coil</keyword>
<feature type="compositionally biased region" description="Polar residues" evidence="5">
    <location>
        <begin position="1341"/>
        <end position="1353"/>
    </location>
</feature>
<gene>
    <name evidence="7" type="ORF">PAXINDRAFT_171503</name>
</gene>
<dbReference type="InterPro" id="IPR015943">
    <property type="entry name" value="WD40/YVTN_repeat-like_dom_sf"/>
</dbReference>
<feature type="compositionally biased region" description="Low complexity" evidence="5">
    <location>
        <begin position="1172"/>
        <end position="1191"/>
    </location>
</feature>
<evidence type="ECO:0000256" key="1">
    <source>
        <dbReference type="ARBA" id="ARBA00004123"/>
    </source>
</evidence>
<feature type="region of interest" description="Disordered" evidence="5">
    <location>
        <begin position="934"/>
        <end position="965"/>
    </location>
</feature>
<evidence type="ECO:0000256" key="3">
    <source>
        <dbReference type="ARBA" id="ARBA00023242"/>
    </source>
</evidence>
<evidence type="ECO:0000256" key="2">
    <source>
        <dbReference type="ARBA" id="ARBA00022448"/>
    </source>
</evidence>
<keyword evidence="2" id="KW-0813">Transport</keyword>